<proteinExistence type="predicted"/>
<keyword evidence="3 7" id="KW-0808">Transferase</keyword>
<dbReference type="Pfam" id="PF03802">
    <property type="entry name" value="CitX"/>
    <property type="match status" value="1"/>
</dbReference>
<keyword evidence="4" id="KW-0548">Nucleotidyltransferase</keyword>
<accession>A0A4P0XTT4</accession>
<protein>
    <recommendedName>
        <fullName evidence="2">Apo-citrate lyase phosphoribosyl-dephospho-CoA transferase</fullName>
        <ecNumber evidence="1">2.7.7.61</ecNumber>
    </recommendedName>
</protein>
<evidence type="ECO:0000256" key="5">
    <source>
        <dbReference type="ARBA" id="ARBA00048574"/>
    </source>
</evidence>
<dbReference type="AlphaFoldDB" id="A0A4P0XTT4"/>
<name>A0A4P0XTT4_KLEPN</name>
<feature type="region of interest" description="Disordered" evidence="6">
    <location>
        <begin position="1"/>
        <end position="24"/>
    </location>
</feature>
<evidence type="ECO:0000256" key="3">
    <source>
        <dbReference type="ARBA" id="ARBA00022679"/>
    </source>
</evidence>
<evidence type="ECO:0000256" key="2">
    <source>
        <dbReference type="ARBA" id="ARBA00016314"/>
    </source>
</evidence>
<dbReference type="GO" id="GO:0051191">
    <property type="term" value="P:prosthetic group biosynthetic process"/>
    <property type="evidence" value="ECO:0007669"/>
    <property type="project" value="InterPro"/>
</dbReference>
<dbReference type="EC" id="2.7.7.61" evidence="1"/>
<evidence type="ECO:0000256" key="1">
    <source>
        <dbReference type="ARBA" id="ARBA00012524"/>
    </source>
</evidence>
<evidence type="ECO:0000256" key="4">
    <source>
        <dbReference type="ARBA" id="ARBA00022695"/>
    </source>
</evidence>
<dbReference type="GO" id="GO:0050519">
    <property type="term" value="F:holo-citrate lyase synthase activity"/>
    <property type="evidence" value="ECO:0007669"/>
    <property type="project" value="UniProtKB-EC"/>
</dbReference>
<dbReference type="InterPro" id="IPR005551">
    <property type="entry name" value="CitX"/>
</dbReference>
<organism evidence="7">
    <name type="scientific">Klebsiella pneumoniae</name>
    <dbReference type="NCBI Taxonomy" id="573"/>
    <lineage>
        <taxon>Bacteria</taxon>
        <taxon>Pseudomonadati</taxon>
        <taxon>Pseudomonadota</taxon>
        <taxon>Gammaproteobacteria</taxon>
        <taxon>Enterobacterales</taxon>
        <taxon>Enterobacteriaceae</taxon>
        <taxon>Klebsiella/Raoultella group</taxon>
        <taxon>Klebsiella</taxon>
        <taxon>Klebsiella pneumoniae complex</taxon>
    </lineage>
</organism>
<sequence>MAADRARSAVVRSASGQRNQSDVQVRLEQSHPLGRLWDIDVICPQNGLVGRQSLGESQRRCLLCDEPAHACARSRRHDTDLVVARVEQMIDAWFARD</sequence>
<comment type="catalytic activity">
    <reaction evidence="5">
        <text>apo-[citrate lyase ACP] + 2'-(5''-triphospho-alpha-D-ribosyl)-3'-dephospho-CoA = holo-[citrate lyase ACP] + diphosphate</text>
        <dbReference type="Rhea" id="RHEA:16333"/>
        <dbReference type="Rhea" id="RHEA-COMP:10157"/>
        <dbReference type="Rhea" id="RHEA-COMP:10158"/>
        <dbReference type="ChEBI" id="CHEBI:29999"/>
        <dbReference type="ChEBI" id="CHEBI:33019"/>
        <dbReference type="ChEBI" id="CHEBI:61378"/>
        <dbReference type="ChEBI" id="CHEBI:82683"/>
        <dbReference type="EC" id="2.7.7.61"/>
    </reaction>
</comment>
<reference evidence="7" key="1">
    <citation type="submission" date="2019-04" db="EMBL/GenBank/DDBJ databases">
        <authorList>
            <consortium name="Pathogen Informatics"/>
        </authorList>
    </citation>
    <scope>NUCLEOTIDE SEQUENCE</scope>
    <source>
        <strain evidence="7">NCTC9183</strain>
    </source>
</reference>
<evidence type="ECO:0000256" key="6">
    <source>
        <dbReference type="SAM" id="MobiDB-lite"/>
    </source>
</evidence>
<dbReference type="EMBL" id="CABDVL010000003">
    <property type="protein sequence ID" value="VTM50676.1"/>
    <property type="molecule type" value="Genomic_DNA"/>
</dbReference>
<evidence type="ECO:0000313" key="7">
    <source>
        <dbReference type="EMBL" id="VTM50676.1"/>
    </source>
</evidence>
<gene>
    <name evidence="7" type="primary">citX_2</name>
    <name evidence="7" type="ORF">NCTC9183_01466</name>
</gene>
<dbReference type="Proteomes" id="UP000507695">
    <property type="component" value="Unassembled WGS sequence"/>
</dbReference>